<dbReference type="PANTHER" id="PTHR30461:SF23">
    <property type="entry name" value="DNA RECOMBINASE-RELATED"/>
    <property type="match status" value="1"/>
</dbReference>
<dbReference type="OrthoDB" id="272151at2"/>
<dbReference type="Pfam" id="PF00239">
    <property type="entry name" value="Resolvase"/>
    <property type="match status" value="1"/>
</dbReference>
<evidence type="ECO:0000313" key="6">
    <source>
        <dbReference type="Proteomes" id="UP000008631"/>
    </source>
</evidence>
<dbReference type="CDD" id="cd03768">
    <property type="entry name" value="SR_ResInv"/>
    <property type="match status" value="1"/>
</dbReference>
<dbReference type="Pfam" id="PF07508">
    <property type="entry name" value="Recombinase"/>
    <property type="match status" value="1"/>
</dbReference>
<dbReference type="HOGENOM" id="CLU_010686_18_15_0"/>
<evidence type="ECO:0000259" key="2">
    <source>
        <dbReference type="PROSITE" id="PS50157"/>
    </source>
</evidence>
<dbReference type="GO" id="GO:0000150">
    <property type="term" value="F:DNA strand exchange activity"/>
    <property type="evidence" value="ECO:0007669"/>
    <property type="project" value="InterPro"/>
</dbReference>
<sequence>MSTPDCLLSLAIYTRQSLAHDDEFSSCDAQFEICHEFITANRSKGWVWCGRRYDDAGQSGERLDRPAMSQLLDDLRRGHVDGLVVHRLDRLSRKLIDLTALLTELRTRNIPLLIVTDPTLGTSATDTLVLNILGSFTEFEREMIRDRLADTRAAMKRKGLRVAGKVPYGYTTDPHTKQLVVHRQQAKRVKAFFEWAVEGQTPAAIAAIANARRWLTNPSPKKPSGGRWTPRQVADILANPVYRGQIHTANGPAPGTHEAIIPVELFERVREVIAGRRVSTTPRGKAVLAWPLRGLVVCGRCGRTMSTSVIHHRHFRYRHYRCRSHAGGRPPCKGIAVPAHELEQWVIRELSSLSPDQFRLPQRRQEVTDFQSLWAMLSEKEQIENLAAVVEQVRFDPARSKIQLSLRAGAVGAVAGIIAKREQAREPEPRRSRRKRSPADKPLGTG</sequence>
<dbReference type="InterPro" id="IPR006119">
    <property type="entry name" value="Resolv_N"/>
</dbReference>
<dbReference type="STRING" id="575540.Isop_2410"/>
<dbReference type="PANTHER" id="PTHR30461">
    <property type="entry name" value="DNA-INVERTASE FROM LAMBDOID PROPHAGE"/>
    <property type="match status" value="1"/>
</dbReference>
<dbReference type="InterPro" id="IPR011109">
    <property type="entry name" value="DNA_bind_recombinase_dom"/>
</dbReference>
<accession>E8QWT5</accession>
<dbReference type="PROSITE" id="PS00028">
    <property type="entry name" value="ZINC_FINGER_C2H2_1"/>
    <property type="match status" value="1"/>
</dbReference>
<dbReference type="InterPro" id="IPR050639">
    <property type="entry name" value="SSR_resolvase"/>
</dbReference>
<dbReference type="GO" id="GO:0003677">
    <property type="term" value="F:DNA binding"/>
    <property type="evidence" value="ECO:0007669"/>
    <property type="project" value="InterPro"/>
</dbReference>
<feature type="domain" description="C2H2-type" evidence="2">
    <location>
        <begin position="296"/>
        <end position="330"/>
    </location>
</feature>
<feature type="region of interest" description="Disordered" evidence="1">
    <location>
        <begin position="420"/>
        <end position="446"/>
    </location>
</feature>
<evidence type="ECO:0000259" key="3">
    <source>
        <dbReference type="PROSITE" id="PS51736"/>
    </source>
</evidence>
<dbReference type="Pfam" id="PF13408">
    <property type="entry name" value="Zn_ribbon_recom"/>
    <property type="match status" value="1"/>
</dbReference>
<reference evidence="5 6" key="2">
    <citation type="journal article" date="2011" name="Stand. Genomic Sci.">
        <title>Complete genome sequence of Isosphaera pallida type strain (IS1B).</title>
        <authorList>
            <consortium name="US DOE Joint Genome Institute (JGI-PGF)"/>
            <person name="Goker M."/>
            <person name="Cleland D."/>
            <person name="Saunders E."/>
            <person name="Lapidus A."/>
            <person name="Nolan M."/>
            <person name="Lucas S."/>
            <person name="Hammon N."/>
            <person name="Deshpande S."/>
            <person name="Cheng J.F."/>
            <person name="Tapia R."/>
            <person name="Han C."/>
            <person name="Goodwin L."/>
            <person name="Pitluck S."/>
            <person name="Liolios K."/>
            <person name="Pagani I."/>
            <person name="Ivanova N."/>
            <person name="Mavromatis K."/>
            <person name="Pati A."/>
            <person name="Chen A."/>
            <person name="Palaniappan K."/>
            <person name="Land M."/>
            <person name="Hauser L."/>
            <person name="Chang Y.J."/>
            <person name="Jeffries C.D."/>
            <person name="Detter J.C."/>
            <person name="Beck B."/>
            <person name="Woyke T."/>
            <person name="Bristow J."/>
            <person name="Eisen J.A."/>
            <person name="Markowitz V."/>
            <person name="Hugenholtz P."/>
            <person name="Kyrpides N.C."/>
            <person name="Klenk H.P."/>
        </authorList>
    </citation>
    <scope>NUCLEOTIDE SEQUENCE [LARGE SCALE GENOMIC DNA]</scope>
    <source>
        <strain evidence="6">ATCC 43644 / DSM 9630 / IS1B</strain>
    </source>
</reference>
<proteinExistence type="predicted"/>
<organism evidence="5 6">
    <name type="scientific">Isosphaera pallida (strain ATCC 43644 / DSM 9630 / IS1B)</name>
    <dbReference type="NCBI Taxonomy" id="575540"/>
    <lineage>
        <taxon>Bacteria</taxon>
        <taxon>Pseudomonadati</taxon>
        <taxon>Planctomycetota</taxon>
        <taxon>Planctomycetia</taxon>
        <taxon>Isosphaerales</taxon>
        <taxon>Isosphaeraceae</taxon>
        <taxon>Isosphaera</taxon>
    </lineage>
</organism>
<dbReference type="RefSeq" id="WP_013565273.1">
    <property type="nucleotide sequence ID" value="NC_014962.1"/>
</dbReference>
<name>E8QWT5_ISOPI</name>
<reference key="1">
    <citation type="submission" date="2010-11" db="EMBL/GenBank/DDBJ databases">
        <title>The complete sequence of chromosome of Isophaera pallida ATCC 43644.</title>
        <authorList>
            <consortium name="US DOE Joint Genome Institute (JGI-PGF)"/>
            <person name="Lucas S."/>
            <person name="Copeland A."/>
            <person name="Lapidus A."/>
            <person name="Bruce D."/>
            <person name="Goodwin L."/>
            <person name="Pitluck S."/>
            <person name="Kyrpides N."/>
            <person name="Mavromatis K."/>
            <person name="Pagani I."/>
            <person name="Ivanova N."/>
            <person name="Saunders E."/>
            <person name="Brettin T."/>
            <person name="Detter J.C."/>
            <person name="Han C."/>
            <person name="Tapia R."/>
            <person name="Land M."/>
            <person name="Hauser L."/>
            <person name="Markowitz V."/>
            <person name="Cheng J.-F."/>
            <person name="Hugenholtz P."/>
            <person name="Woyke T."/>
            <person name="Wu D."/>
            <person name="Eisen J.A."/>
        </authorList>
    </citation>
    <scope>NUCLEOTIDE SEQUENCE</scope>
    <source>
        <strain>ATCC 43644</strain>
    </source>
</reference>
<dbReference type="Proteomes" id="UP000008631">
    <property type="component" value="Chromosome"/>
</dbReference>
<gene>
    <name evidence="5" type="ordered locus">Isop_2410</name>
</gene>
<feature type="domain" description="Resolvase/invertase-type recombinase catalytic" evidence="3">
    <location>
        <begin position="9"/>
        <end position="159"/>
    </location>
</feature>
<dbReference type="InterPro" id="IPR036162">
    <property type="entry name" value="Resolvase-like_N_sf"/>
</dbReference>
<dbReference type="SUPFAM" id="SSF53041">
    <property type="entry name" value="Resolvase-like"/>
    <property type="match status" value="1"/>
</dbReference>
<dbReference type="PROSITE" id="PS50157">
    <property type="entry name" value="ZINC_FINGER_C2H2_2"/>
    <property type="match status" value="1"/>
</dbReference>
<dbReference type="InterPro" id="IPR038109">
    <property type="entry name" value="DNA_bind_recomb_sf"/>
</dbReference>
<evidence type="ECO:0000313" key="5">
    <source>
        <dbReference type="EMBL" id="ADV62985.1"/>
    </source>
</evidence>
<dbReference type="PROSITE" id="PS51737">
    <property type="entry name" value="RECOMBINASE_DNA_BIND"/>
    <property type="match status" value="1"/>
</dbReference>
<dbReference type="eggNOG" id="COG1961">
    <property type="taxonomic scope" value="Bacteria"/>
</dbReference>
<dbReference type="InterPro" id="IPR025827">
    <property type="entry name" value="Zn_ribbon_recom_dom"/>
</dbReference>
<protein>
    <submittedName>
        <fullName evidence="5">Resolvase domain protein</fullName>
    </submittedName>
</protein>
<dbReference type="EMBL" id="CP002353">
    <property type="protein sequence ID" value="ADV62985.1"/>
    <property type="molecule type" value="Genomic_DNA"/>
</dbReference>
<dbReference type="Gene3D" id="3.40.50.1390">
    <property type="entry name" value="Resolvase, N-terminal catalytic domain"/>
    <property type="match status" value="1"/>
</dbReference>
<feature type="compositionally biased region" description="Basic and acidic residues" evidence="1">
    <location>
        <begin position="420"/>
        <end position="430"/>
    </location>
</feature>
<dbReference type="SMART" id="SM00857">
    <property type="entry name" value="Resolvase"/>
    <property type="match status" value="1"/>
</dbReference>
<dbReference type="AlphaFoldDB" id="E8QWT5"/>
<keyword evidence="6" id="KW-1185">Reference proteome</keyword>
<feature type="domain" description="Recombinase" evidence="4">
    <location>
        <begin position="167"/>
        <end position="279"/>
    </location>
</feature>
<dbReference type="InParanoid" id="E8QWT5"/>
<evidence type="ECO:0000259" key="4">
    <source>
        <dbReference type="PROSITE" id="PS51737"/>
    </source>
</evidence>
<evidence type="ECO:0000256" key="1">
    <source>
        <dbReference type="SAM" id="MobiDB-lite"/>
    </source>
</evidence>
<dbReference type="Gene3D" id="3.90.1750.20">
    <property type="entry name" value="Putative Large Serine Recombinase, Chain B, Domain 2"/>
    <property type="match status" value="1"/>
</dbReference>
<dbReference type="PROSITE" id="PS51736">
    <property type="entry name" value="RECOMBINASES_3"/>
    <property type="match status" value="1"/>
</dbReference>
<dbReference type="KEGG" id="ipa:Isop_2410"/>
<dbReference type="InterPro" id="IPR013087">
    <property type="entry name" value="Znf_C2H2_type"/>
</dbReference>